<name>A0A3P9LBH5_ORYLA</name>
<reference evidence="4" key="4">
    <citation type="submission" date="2025-09" db="UniProtKB">
        <authorList>
            <consortium name="Ensembl"/>
        </authorList>
    </citation>
    <scope>IDENTIFICATION</scope>
    <source>
        <strain evidence="4">HNI</strain>
    </source>
</reference>
<evidence type="ECO:0000313" key="4">
    <source>
        <dbReference type="Ensembl" id="ENSORLP00020018039.1"/>
    </source>
</evidence>
<evidence type="ECO:0000256" key="1">
    <source>
        <dbReference type="ARBA" id="ARBA00022658"/>
    </source>
</evidence>
<dbReference type="GO" id="GO:0005085">
    <property type="term" value="F:guanyl-nucleotide exchange factor activity"/>
    <property type="evidence" value="ECO:0007669"/>
    <property type="project" value="UniProtKB-KW"/>
</dbReference>
<dbReference type="SUPFAM" id="SSF50729">
    <property type="entry name" value="PH domain-like"/>
    <property type="match status" value="1"/>
</dbReference>
<reference key="1">
    <citation type="journal article" date="2007" name="Nature">
        <title>The medaka draft genome and insights into vertebrate genome evolution.</title>
        <authorList>
            <person name="Kasahara M."/>
            <person name="Naruse K."/>
            <person name="Sasaki S."/>
            <person name="Nakatani Y."/>
            <person name="Qu W."/>
            <person name="Ahsan B."/>
            <person name="Yamada T."/>
            <person name="Nagayasu Y."/>
            <person name="Doi K."/>
            <person name="Kasai Y."/>
            <person name="Jindo T."/>
            <person name="Kobayashi D."/>
            <person name="Shimada A."/>
            <person name="Toyoda A."/>
            <person name="Kuroki Y."/>
            <person name="Fujiyama A."/>
            <person name="Sasaki T."/>
            <person name="Shimizu A."/>
            <person name="Asakawa S."/>
            <person name="Shimizu N."/>
            <person name="Hashimoto S."/>
            <person name="Yang J."/>
            <person name="Lee Y."/>
            <person name="Matsushima K."/>
            <person name="Sugano S."/>
            <person name="Sakaizumi M."/>
            <person name="Narita T."/>
            <person name="Ohishi K."/>
            <person name="Haga S."/>
            <person name="Ohta F."/>
            <person name="Nomoto H."/>
            <person name="Nogata K."/>
            <person name="Morishita T."/>
            <person name="Endo T."/>
            <person name="Shin-I T."/>
            <person name="Takeda H."/>
            <person name="Morishita S."/>
            <person name="Kohara Y."/>
        </authorList>
    </citation>
    <scope>NUCLEOTIDE SEQUENCE [LARGE SCALE GENOMIC DNA]</scope>
    <source>
        <strain>Hd-rR</strain>
    </source>
</reference>
<evidence type="ECO:0000313" key="5">
    <source>
        <dbReference type="Proteomes" id="UP000265180"/>
    </source>
</evidence>
<accession>A0A3P9LBH5</accession>
<dbReference type="InterPro" id="IPR011993">
    <property type="entry name" value="PH-like_dom_sf"/>
</dbReference>
<dbReference type="PANTHER" id="PTHR13944">
    <property type="entry name" value="AGAP007712-PA"/>
    <property type="match status" value="1"/>
</dbReference>
<feature type="region of interest" description="Disordered" evidence="2">
    <location>
        <begin position="173"/>
        <end position="212"/>
    </location>
</feature>
<organism evidence="4 5">
    <name type="scientific">Oryzias latipes</name>
    <name type="common">Japanese rice fish</name>
    <name type="synonym">Japanese killifish</name>
    <dbReference type="NCBI Taxonomy" id="8090"/>
    <lineage>
        <taxon>Eukaryota</taxon>
        <taxon>Metazoa</taxon>
        <taxon>Chordata</taxon>
        <taxon>Craniata</taxon>
        <taxon>Vertebrata</taxon>
        <taxon>Euteleostomi</taxon>
        <taxon>Actinopterygii</taxon>
        <taxon>Neopterygii</taxon>
        <taxon>Teleostei</taxon>
        <taxon>Neoteleostei</taxon>
        <taxon>Acanthomorphata</taxon>
        <taxon>Ovalentaria</taxon>
        <taxon>Atherinomorphae</taxon>
        <taxon>Beloniformes</taxon>
        <taxon>Adrianichthyidae</taxon>
        <taxon>Oryziinae</taxon>
        <taxon>Oryzias</taxon>
    </lineage>
</organism>
<sequence length="212" mass="24750">FIYLEEAGKSDEDFEDLNESIRLVKEVIAAVDNKVNEHEKRQRLKEFHSRMDSKSIMTMKNKQMFAREDLLRRRLIHDGALQLKNAQGRLKDVHALLLSDVLVFLQEKDQKYVFAMLDQRSTVLSLQKLIVREVANKERGLFLITAGTDKPEMMEVLASSKEERNTWMQLIQGSMDKDEDEGIPSETEDDKRQLESKAREMRGEAKMRHLPM</sequence>
<protein>
    <recommendedName>
        <fullName evidence="3">PH domain-containing protein</fullName>
    </recommendedName>
</protein>
<evidence type="ECO:0000259" key="3">
    <source>
        <dbReference type="PROSITE" id="PS50003"/>
    </source>
</evidence>
<dbReference type="PROSITE" id="PS50003">
    <property type="entry name" value="PH_DOMAIN"/>
    <property type="match status" value="1"/>
</dbReference>
<dbReference type="Gene3D" id="1.10.287.2510">
    <property type="match status" value="1"/>
</dbReference>
<evidence type="ECO:0000256" key="2">
    <source>
        <dbReference type="SAM" id="MobiDB-lite"/>
    </source>
</evidence>
<dbReference type="Gene3D" id="2.30.29.30">
    <property type="entry name" value="Pleckstrin-homology domain (PH domain)/Phosphotyrosine-binding domain (PTB)"/>
    <property type="match status" value="1"/>
</dbReference>
<dbReference type="InterPro" id="IPR051632">
    <property type="entry name" value="Rho_GEF"/>
</dbReference>
<dbReference type="Ensembl" id="ENSORLT00020026838.1">
    <property type="protein sequence ID" value="ENSORLP00020018039.1"/>
    <property type="gene ID" value="ENSORLG00020019015.1"/>
</dbReference>
<dbReference type="InterPro" id="IPR001849">
    <property type="entry name" value="PH_domain"/>
</dbReference>
<proteinExistence type="predicted"/>
<feature type="domain" description="PH" evidence="3">
    <location>
        <begin position="74"/>
        <end position="176"/>
    </location>
</feature>
<dbReference type="SMART" id="SM00233">
    <property type="entry name" value="PH"/>
    <property type="match status" value="1"/>
</dbReference>
<reference evidence="4" key="3">
    <citation type="submission" date="2025-08" db="UniProtKB">
        <authorList>
            <consortium name="Ensembl"/>
        </authorList>
    </citation>
    <scope>IDENTIFICATION</scope>
    <source>
        <strain evidence="4">HNI</strain>
    </source>
</reference>
<dbReference type="AlphaFoldDB" id="A0A3P9LBH5"/>
<dbReference type="InterPro" id="IPR041020">
    <property type="entry name" value="PH_16"/>
</dbReference>
<dbReference type="FunFam" id="2.30.29.30:FF:000021">
    <property type="entry name" value="Rho guanine nucleotide exchange factor 2"/>
    <property type="match status" value="1"/>
</dbReference>
<feature type="compositionally biased region" description="Acidic residues" evidence="2">
    <location>
        <begin position="177"/>
        <end position="188"/>
    </location>
</feature>
<dbReference type="PANTHER" id="PTHR13944:SF18">
    <property type="entry name" value="A-KINASE ANCHOR PROTEIN 13"/>
    <property type="match status" value="1"/>
</dbReference>
<feature type="compositionally biased region" description="Basic and acidic residues" evidence="2">
    <location>
        <begin position="189"/>
        <end position="212"/>
    </location>
</feature>
<dbReference type="Proteomes" id="UP000265180">
    <property type="component" value="Chromosome 3"/>
</dbReference>
<dbReference type="Pfam" id="PF17838">
    <property type="entry name" value="PH_16"/>
    <property type="match status" value="1"/>
</dbReference>
<reference evidence="4 5" key="2">
    <citation type="submission" date="2017-04" db="EMBL/GenBank/DDBJ databases">
        <title>CpG methylation of centromeres and impact of large insertions on vertebrate speciation.</title>
        <authorList>
            <person name="Ichikawa K."/>
            <person name="Yoshimura J."/>
            <person name="Morishita S."/>
        </authorList>
    </citation>
    <scope>NUCLEOTIDE SEQUENCE</scope>
    <source>
        <strain evidence="4 5">HNI</strain>
    </source>
</reference>
<keyword evidence="1" id="KW-0344">Guanine-nucleotide releasing factor</keyword>